<dbReference type="AlphaFoldDB" id="A0AAE0XP32"/>
<protein>
    <submittedName>
        <fullName evidence="1">Uncharacterized protein</fullName>
    </submittedName>
</protein>
<evidence type="ECO:0000313" key="1">
    <source>
        <dbReference type="EMBL" id="KAK3700258.1"/>
    </source>
</evidence>
<keyword evidence="2" id="KW-1185">Reference proteome</keyword>
<dbReference type="EMBL" id="JAWDGP010007919">
    <property type="protein sequence ID" value="KAK3700258.1"/>
    <property type="molecule type" value="Genomic_DNA"/>
</dbReference>
<dbReference type="Proteomes" id="UP001283361">
    <property type="component" value="Unassembled WGS sequence"/>
</dbReference>
<comment type="caution">
    <text evidence="1">The sequence shown here is derived from an EMBL/GenBank/DDBJ whole genome shotgun (WGS) entry which is preliminary data.</text>
</comment>
<sequence>MRPVLKGSHWVDKSALHRRVRPGRRVETIIERLITRPTVIGALNDLASNKVVPGTRNPRAPYLWVRTRGHCPIYHHTMVQGERTQTVDEDSEWLSGLKGSAISHGAWEVRQTDIDWLTGVTREVLEWFEICPYFDWLEKTRGRHIENSQQERWYNIPEETLRWVTV</sequence>
<accession>A0AAE0XP32</accession>
<proteinExistence type="predicted"/>
<reference evidence="1" key="1">
    <citation type="journal article" date="2023" name="G3 (Bethesda)">
        <title>A reference genome for the long-term kleptoplast-retaining sea slug Elysia crispata morphotype clarki.</title>
        <authorList>
            <person name="Eastman K.E."/>
            <person name="Pendleton A.L."/>
            <person name="Shaikh M.A."/>
            <person name="Suttiyut T."/>
            <person name="Ogas R."/>
            <person name="Tomko P."/>
            <person name="Gavelis G."/>
            <person name="Widhalm J.R."/>
            <person name="Wisecaver J.H."/>
        </authorList>
    </citation>
    <scope>NUCLEOTIDE SEQUENCE</scope>
    <source>
        <strain evidence="1">ECLA1</strain>
    </source>
</reference>
<gene>
    <name evidence="1" type="ORF">RRG08_033536</name>
</gene>
<organism evidence="1 2">
    <name type="scientific">Elysia crispata</name>
    <name type="common">lettuce slug</name>
    <dbReference type="NCBI Taxonomy" id="231223"/>
    <lineage>
        <taxon>Eukaryota</taxon>
        <taxon>Metazoa</taxon>
        <taxon>Spiralia</taxon>
        <taxon>Lophotrochozoa</taxon>
        <taxon>Mollusca</taxon>
        <taxon>Gastropoda</taxon>
        <taxon>Heterobranchia</taxon>
        <taxon>Euthyneura</taxon>
        <taxon>Panpulmonata</taxon>
        <taxon>Sacoglossa</taxon>
        <taxon>Placobranchoidea</taxon>
        <taxon>Plakobranchidae</taxon>
        <taxon>Elysia</taxon>
    </lineage>
</organism>
<name>A0AAE0XP32_9GAST</name>
<evidence type="ECO:0000313" key="2">
    <source>
        <dbReference type="Proteomes" id="UP001283361"/>
    </source>
</evidence>